<keyword evidence="2" id="KW-1185">Reference proteome</keyword>
<sequence>MSIRIPDSTSRARTSSFNRFSDLLKSVLDKYDFETQDIYNMGETGVTTSQTAQEIVARKGLKQIGKVTSAEREHLVTFASTVSVNSNNVPPFLDYRNYLVKGHLQPRFTFAHQGFRHFEEE</sequence>
<accession>A0A8K0CUQ8</accession>
<dbReference type="OrthoDB" id="7489787at2759"/>
<dbReference type="Proteomes" id="UP000801492">
    <property type="component" value="Unassembled WGS sequence"/>
</dbReference>
<protein>
    <submittedName>
        <fullName evidence="1">Uncharacterized protein</fullName>
    </submittedName>
</protein>
<organism evidence="1 2">
    <name type="scientific">Ignelater luminosus</name>
    <name type="common">Cucubano</name>
    <name type="synonym">Pyrophorus luminosus</name>
    <dbReference type="NCBI Taxonomy" id="2038154"/>
    <lineage>
        <taxon>Eukaryota</taxon>
        <taxon>Metazoa</taxon>
        <taxon>Ecdysozoa</taxon>
        <taxon>Arthropoda</taxon>
        <taxon>Hexapoda</taxon>
        <taxon>Insecta</taxon>
        <taxon>Pterygota</taxon>
        <taxon>Neoptera</taxon>
        <taxon>Endopterygota</taxon>
        <taxon>Coleoptera</taxon>
        <taxon>Polyphaga</taxon>
        <taxon>Elateriformia</taxon>
        <taxon>Elateroidea</taxon>
        <taxon>Elateridae</taxon>
        <taxon>Agrypninae</taxon>
        <taxon>Pyrophorini</taxon>
        <taxon>Ignelater</taxon>
    </lineage>
</organism>
<proteinExistence type="predicted"/>
<dbReference type="EMBL" id="VTPC01007393">
    <property type="protein sequence ID" value="KAF2894053.1"/>
    <property type="molecule type" value="Genomic_DNA"/>
</dbReference>
<comment type="caution">
    <text evidence="1">The sequence shown here is derived from an EMBL/GenBank/DDBJ whole genome shotgun (WGS) entry which is preliminary data.</text>
</comment>
<gene>
    <name evidence="1" type="ORF">ILUMI_12123</name>
</gene>
<reference evidence="1" key="1">
    <citation type="submission" date="2019-08" db="EMBL/GenBank/DDBJ databases">
        <title>The genome of the North American firefly Photinus pyralis.</title>
        <authorList>
            <consortium name="Photinus pyralis genome working group"/>
            <person name="Fallon T.R."/>
            <person name="Sander Lower S.E."/>
            <person name="Weng J.-K."/>
        </authorList>
    </citation>
    <scope>NUCLEOTIDE SEQUENCE</scope>
    <source>
        <strain evidence="1">TRF0915ILg1</strain>
        <tissue evidence="1">Whole body</tissue>
    </source>
</reference>
<name>A0A8K0CUQ8_IGNLU</name>
<evidence type="ECO:0000313" key="2">
    <source>
        <dbReference type="Proteomes" id="UP000801492"/>
    </source>
</evidence>
<dbReference type="AlphaFoldDB" id="A0A8K0CUQ8"/>
<evidence type="ECO:0000313" key="1">
    <source>
        <dbReference type="EMBL" id="KAF2894053.1"/>
    </source>
</evidence>